<gene>
    <name evidence="8" type="ORF">MAGR_10730</name>
</gene>
<comment type="catalytic activity">
    <reaction evidence="6">
        <text>a beta-lactam + H2O = a substituted beta-amino acid</text>
        <dbReference type="Rhea" id="RHEA:20401"/>
        <dbReference type="ChEBI" id="CHEBI:15377"/>
        <dbReference type="ChEBI" id="CHEBI:35627"/>
        <dbReference type="ChEBI" id="CHEBI:140347"/>
        <dbReference type="EC" id="3.5.2.6"/>
    </reaction>
</comment>
<comment type="similarity">
    <text evidence="1 6">Belongs to the class-A beta-lactamase family.</text>
</comment>
<dbReference type="Pfam" id="PF13354">
    <property type="entry name" value="Beta-lactamase2"/>
    <property type="match status" value="1"/>
</dbReference>
<evidence type="ECO:0000256" key="5">
    <source>
        <dbReference type="ARBA" id="ARBA00023251"/>
    </source>
</evidence>
<organism evidence="8 9">
    <name type="scientific">Mycolicibacterium agri</name>
    <name type="common">Mycobacterium agri</name>
    <dbReference type="NCBI Taxonomy" id="36811"/>
    <lineage>
        <taxon>Bacteria</taxon>
        <taxon>Bacillati</taxon>
        <taxon>Actinomycetota</taxon>
        <taxon>Actinomycetes</taxon>
        <taxon>Mycobacteriales</taxon>
        <taxon>Mycobacteriaceae</taxon>
        <taxon>Mycolicibacterium</taxon>
    </lineage>
</organism>
<dbReference type="InterPro" id="IPR023650">
    <property type="entry name" value="Beta-lactam_class-A_AS"/>
</dbReference>
<name>A0A7I9VW20_MYCAG</name>
<evidence type="ECO:0000256" key="4">
    <source>
        <dbReference type="ARBA" id="ARBA00022801"/>
    </source>
</evidence>
<dbReference type="NCBIfam" id="NF033103">
    <property type="entry name" value="bla_class_A"/>
    <property type="match status" value="1"/>
</dbReference>
<feature type="domain" description="Beta-lactamase class A catalytic" evidence="7">
    <location>
        <begin position="57"/>
        <end position="273"/>
    </location>
</feature>
<dbReference type="InterPro" id="IPR012338">
    <property type="entry name" value="Beta-lactam/transpept-like"/>
</dbReference>
<dbReference type="InterPro" id="IPR045155">
    <property type="entry name" value="Beta-lactam_cat"/>
</dbReference>
<evidence type="ECO:0000256" key="1">
    <source>
        <dbReference type="ARBA" id="ARBA00009009"/>
    </source>
</evidence>
<dbReference type="GO" id="GO:0030655">
    <property type="term" value="P:beta-lactam antibiotic catabolic process"/>
    <property type="evidence" value="ECO:0007669"/>
    <property type="project" value="InterPro"/>
</dbReference>
<keyword evidence="4 6" id="KW-0378">Hydrolase</keyword>
<dbReference type="PANTHER" id="PTHR35333:SF3">
    <property type="entry name" value="BETA-LACTAMASE-TYPE TRANSPEPTIDASE FOLD CONTAINING PROTEIN"/>
    <property type="match status" value="1"/>
</dbReference>
<dbReference type="PROSITE" id="PS51318">
    <property type="entry name" value="TAT"/>
    <property type="match status" value="1"/>
</dbReference>
<dbReference type="Proteomes" id="UP000465302">
    <property type="component" value="Unassembled WGS sequence"/>
</dbReference>
<dbReference type="PANTHER" id="PTHR35333">
    <property type="entry name" value="BETA-LACTAMASE"/>
    <property type="match status" value="1"/>
</dbReference>
<accession>A0A7I9VW20</accession>
<sequence>MGAVNRLSRRSVLVGGLAVAGLAACPPKSVLAEPNEPVSPAHQRIEALQRQHNTKIGVYAVDLASGRTVSHLDGEMFAMCSTFKGYAAARVLQMVQNGELTLDRQVYVDPKWAALPNSPRTAPNSGGQMSLADLCAAAVQVSDNAAGNLLLQTIGGPSAITHFARSIGDERTRLDRWEIELNSATPGDPRDTSTPRALGGGYRALLTGDALAPPQRQQLEDWMRANETSSIRPALPEGWTTADKTGNGDYASTNDVGIAYGPQGERLLLAIMTRTQTDNPDAPNNRPLIGEVTKALVPWLLGS</sequence>
<dbReference type="PRINTS" id="PR00118">
    <property type="entry name" value="BLACTAMASEA"/>
</dbReference>
<dbReference type="Gene3D" id="3.40.710.10">
    <property type="entry name" value="DD-peptidase/beta-lactamase superfamily"/>
    <property type="match status" value="1"/>
</dbReference>
<dbReference type="InterPro" id="IPR006311">
    <property type="entry name" value="TAT_signal"/>
</dbReference>
<evidence type="ECO:0000313" key="8">
    <source>
        <dbReference type="EMBL" id="GFG49632.1"/>
    </source>
</evidence>
<comment type="caution">
    <text evidence="8">The sequence shown here is derived from an EMBL/GenBank/DDBJ whole genome shotgun (WGS) entry which is preliminary data.</text>
</comment>
<dbReference type="GO" id="GO:0008800">
    <property type="term" value="F:beta-lactamase activity"/>
    <property type="evidence" value="ECO:0007669"/>
    <property type="project" value="UniProtKB-UniRule"/>
</dbReference>
<dbReference type="PROSITE" id="PS00146">
    <property type="entry name" value="BETA_LACTAMASE_A"/>
    <property type="match status" value="1"/>
</dbReference>
<reference evidence="8 9" key="1">
    <citation type="journal article" date="2019" name="Emerg. Microbes Infect.">
        <title>Comprehensive subspecies identification of 175 nontuberculous mycobacteria species based on 7547 genomic profiles.</title>
        <authorList>
            <person name="Matsumoto Y."/>
            <person name="Kinjo T."/>
            <person name="Motooka D."/>
            <person name="Nabeya D."/>
            <person name="Jung N."/>
            <person name="Uechi K."/>
            <person name="Horii T."/>
            <person name="Iida T."/>
            <person name="Fujita J."/>
            <person name="Nakamura S."/>
        </authorList>
    </citation>
    <scope>NUCLEOTIDE SEQUENCE [LARGE SCALE GENOMIC DNA]</scope>
    <source>
        <strain evidence="8 9">JCM 6377</strain>
    </source>
</reference>
<dbReference type="EMBL" id="BLKS01000001">
    <property type="protein sequence ID" value="GFG49632.1"/>
    <property type="molecule type" value="Genomic_DNA"/>
</dbReference>
<evidence type="ECO:0000259" key="7">
    <source>
        <dbReference type="Pfam" id="PF13354"/>
    </source>
</evidence>
<evidence type="ECO:0000256" key="3">
    <source>
        <dbReference type="ARBA" id="ARBA00018879"/>
    </source>
</evidence>
<dbReference type="InterPro" id="IPR000871">
    <property type="entry name" value="Beta-lactam_class-A"/>
</dbReference>
<evidence type="ECO:0000256" key="2">
    <source>
        <dbReference type="ARBA" id="ARBA00012865"/>
    </source>
</evidence>
<evidence type="ECO:0000256" key="6">
    <source>
        <dbReference type="RuleBase" id="RU361140"/>
    </source>
</evidence>
<dbReference type="SUPFAM" id="SSF56601">
    <property type="entry name" value="beta-lactamase/transpeptidase-like"/>
    <property type="match status" value="1"/>
</dbReference>
<keyword evidence="5 6" id="KW-0046">Antibiotic resistance</keyword>
<dbReference type="PROSITE" id="PS51257">
    <property type="entry name" value="PROKAR_LIPOPROTEIN"/>
    <property type="match status" value="1"/>
</dbReference>
<proteinExistence type="inferred from homology"/>
<protein>
    <recommendedName>
        <fullName evidence="3 6">Beta-lactamase</fullName>
        <ecNumber evidence="2 6">3.5.2.6</ecNumber>
    </recommendedName>
</protein>
<dbReference type="EC" id="3.5.2.6" evidence="2 6"/>
<dbReference type="AlphaFoldDB" id="A0A7I9VW20"/>
<dbReference type="GO" id="GO:0046677">
    <property type="term" value="P:response to antibiotic"/>
    <property type="evidence" value="ECO:0007669"/>
    <property type="project" value="UniProtKB-UniRule"/>
</dbReference>
<evidence type="ECO:0000313" key="9">
    <source>
        <dbReference type="Proteomes" id="UP000465302"/>
    </source>
</evidence>